<reference evidence="2 3" key="1">
    <citation type="submission" date="2017-08" db="EMBL/GenBank/DDBJ databases">
        <authorList>
            <person name="Chaillou S."/>
        </authorList>
    </citation>
    <scope>NUCLEOTIDE SEQUENCE [LARGE SCALE GENOMIC DNA]</scope>
    <source>
        <strain evidence="2 3">MFPA15A1205</strain>
    </source>
</reference>
<evidence type="ECO:0000313" key="3">
    <source>
        <dbReference type="Proteomes" id="UP000219564"/>
    </source>
</evidence>
<sequence length="146" mass="16104">MKINECIMLLSSLWNCEKGVSKNVLESVEQITGFKLPQDYKKFMQWSNGGGGVLKKIRLSFWPAEDLVSLNEDYKINKYLGKKVLAIGSDGGPICLLLDYRGNNDEPCFSSVNFGDLDPGEIKVIAPKFTLALELAIAGEIVGDDL</sequence>
<comment type="caution">
    <text evidence="2">The sequence shown here is derived from an EMBL/GenBank/DDBJ whole genome shotgun (WGS) entry which is preliminary data.</text>
</comment>
<protein>
    <recommendedName>
        <fullName evidence="1">Knr4/Smi1-like domain-containing protein</fullName>
    </recommendedName>
</protein>
<dbReference type="AlphaFoldDB" id="A0AAX2HAI1"/>
<dbReference type="SMART" id="SM00860">
    <property type="entry name" value="SMI1_KNR4"/>
    <property type="match status" value="1"/>
</dbReference>
<name>A0AAX2HAI1_9PSED</name>
<dbReference type="RefSeq" id="WP_097192394.1">
    <property type="nucleotide sequence ID" value="NZ_OBKZ01000037.1"/>
</dbReference>
<dbReference type="InterPro" id="IPR018958">
    <property type="entry name" value="Knr4/Smi1-like_dom"/>
</dbReference>
<dbReference type="EMBL" id="OBKZ01000037">
    <property type="protein sequence ID" value="SOB53698.1"/>
    <property type="molecule type" value="Genomic_DNA"/>
</dbReference>
<dbReference type="InterPro" id="IPR037883">
    <property type="entry name" value="Knr4/Smi1-like_sf"/>
</dbReference>
<evidence type="ECO:0000313" key="2">
    <source>
        <dbReference type="EMBL" id="SOB53698.1"/>
    </source>
</evidence>
<organism evidence="2 3">
    <name type="scientific">Pseudomonas lundensis</name>
    <dbReference type="NCBI Taxonomy" id="86185"/>
    <lineage>
        <taxon>Bacteria</taxon>
        <taxon>Pseudomonadati</taxon>
        <taxon>Pseudomonadota</taxon>
        <taxon>Gammaproteobacteria</taxon>
        <taxon>Pseudomonadales</taxon>
        <taxon>Pseudomonadaceae</taxon>
        <taxon>Pseudomonas</taxon>
    </lineage>
</organism>
<dbReference type="Proteomes" id="UP000219564">
    <property type="component" value="Unassembled WGS sequence"/>
</dbReference>
<dbReference type="SUPFAM" id="SSF160631">
    <property type="entry name" value="SMI1/KNR4-like"/>
    <property type="match status" value="1"/>
</dbReference>
<proteinExistence type="predicted"/>
<dbReference type="Gene3D" id="3.40.1580.10">
    <property type="entry name" value="SMI1/KNR4-like"/>
    <property type="match status" value="1"/>
</dbReference>
<gene>
    <name evidence="2" type="ORF">PLUA15_420006</name>
</gene>
<accession>A0AAX2HAI1</accession>
<dbReference type="Pfam" id="PF09346">
    <property type="entry name" value="SMI1_KNR4"/>
    <property type="match status" value="1"/>
</dbReference>
<feature type="domain" description="Knr4/Smi1-like" evidence="1">
    <location>
        <begin position="19"/>
        <end position="135"/>
    </location>
</feature>
<evidence type="ECO:0000259" key="1">
    <source>
        <dbReference type="SMART" id="SM00860"/>
    </source>
</evidence>